<protein>
    <submittedName>
        <fullName evidence="1">Uncharacterized protein</fullName>
    </submittedName>
</protein>
<organism evidence="1 2">
    <name type="scientific">Pseudomonas paraeruginosa</name>
    <dbReference type="NCBI Taxonomy" id="2994495"/>
    <lineage>
        <taxon>Bacteria</taxon>
        <taxon>Pseudomonadati</taxon>
        <taxon>Pseudomonadota</taxon>
        <taxon>Gammaproteobacteria</taxon>
        <taxon>Pseudomonadales</taxon>
        <taxon>Pseudomonadaceae</taxon>
        <taxon>Pseudomonas</taxon>
    </lineage>
</organism>
<evidence type="ECO:0000313" key="1">
    <source>
        <dbReference type="EMBL" id="AVK03659.1"/>
    </source>
</evidence>
<dbReference type="Proteomes" id="UP000238390">
    <property type="component" value="Chromosome"/>
</dbReference>
<gene>
    <name evidence="1" type="ORF">CSB93_2079</name>
</gene>
<name>A0A2R3IP10_9PSED</name>
<dbReference type="EMBL" id="CP027169">
    <property type="protein sequence ID" value="AVK03659.1"/>
    <property type="molecule type" value="Genomic_DNA"/>
</dbReference>
<dbReference type="AlphaFoldDB" id="A0A2R3IP10"/>
<sequence length="76" mass="8183">MDAGIPLATLIIVPLVHCLLRRGRARARLPGPSPGAGSSPEAPVYQLGRWRRCPAGVSRPSLARPGLRADGEDWWC</sequence>
<proteinExistence type="predicted"/>
<accession>A0A2R3IP10</accession>
<reference evidence="1 2" key="1">
    <citation type="submission" date="2018-02" db="EMBL/GenBank/DDBJ databases">
        <title>FDA/CDC Antimicrobial Resistant Isolate Bank Genome Sequencing.</title>
        <authorList>
            <person name="Benahmed F.H."/>
            <person name="Lutgring J.D."/>
            <person name="Yoo B."/>
            <person name="Machado M."/>
            <person name="Brown A."/>
            <person name="McAllister G."/>
            <person name="Perry A."/>
            <person name="Halpin A.L."/>
            <person name="Vavikolanu K."/>
            <person name="Ott S."/>
            <person name="Zhao X."/>
            <person name="Tallon L.J."/>
            <person name="Sadzewicz L."/>
            <person name="Aluvathingal J."/>
            <person name="Nadendla S."/>
            <person name="Voskania-kordi A."/>
            <person name="Simonyan V."/>
            <person name="Patel J."/>
            <person name="Shawar R.M."/>
        </authorList>
    </citation>
    <scope>NUCLEOTIDE SEQUENCE [LARGE SCALE GENOMIC DNA]</scope>
    <source>
        <strain evidence="1 2">AR_0356</strain>
    </source>
</reference>
<evidence type="ECO:0000313" key="2">
    <source>
        <dbReference type="Proteomes" id="UP000238390"/>
    </source>
</evidence>
<keyword evidence="2" id="KW-1185">Reference proteome</keyword>